<dbReference type="AlphaFoldDB" id="A0A1I7CYZ8"/>
<sequence>MKINAKSLLFGLSTTLLFAQCNPQKSEETSSEEVIVKEVKTPTLTKIWETDSTLTTNESVLYDAASGKIYVSNIEGQPTEKDGKGSISIIDKEGNIVSQDWVTGLNAPKGMGIANGNLYVTDIDQLVEINLESGEISNKYPVEGGQFLNDLATFDGKVYFTDMNTGKVHMLDAGMISSVTEGHESINGIAIGTDGTLYGLDKSGFKTLQTDGSSTILNETVTGGDGLVILGDGNYVASRWAGEVYFINAEGTETLLLDTKDASSNTADIGFIPGDNIVLVPTFFKNKVVAYKLDY</sequence>
<proteinExistence type="predicted"/>
<dbReference type="InterPro" id="IPR011042">
    <property type="entry name" value="6-blade_b-propeller_TolB-like"/>
</dbReference>
<dbReference type="EMBL" id="FPBF01000005">
    <property type="protein sequence ID" value="SFU04615.1"/>
    <property type="molecule type" value="Genomic_DNA"/>
</dbReference>
<dbReference type="OrthoDB" id="7675395at2"/>
<name>A0A1I7CYZ8_9BACT</name>
<organism evidence="2 3">
    <name type="scientific">Algoriphagus locisalis</name>
    <dbReference type="NCBI Taxonomy" id="305507"/>
    <lineage>
        <taxon>Bacteria</taxon>
        <taxon>Pseudomonadati</taxon>
        <taxon>Bacteroidota</taxon>
        <taxon>Cytophagia</taxon>
        <taxon>Cytophagales</taxon>
        <taxon>Cyclobacteriaceae</taxon>
        <taxon>Algoriphagus</taxon>
    </lineage>
</organism>
<evidence type="ECO:0000256" key="1">
    <source>
        <dbReference type="SAM" id="SignalP"/>
    </source>
</evidence>
<keyword evidence="3" id="KW-1185">Reference proteome</keyword>
<accession>A0A1I7CYZ8</accession>
<evidence type="ECO:0000313" key="2">
    <source>
        <dbReference type="EMBL" id="SFU04615.1"/>
    </source>
</evidence>
<evidence type="ECO:0000313" key="3">
    <source>
        <dbReference type="Proteomes" id="UP000199673"/>
    </source>
</evidence>
<dbReference type="STRING" id="305507.SAMN04489724_3592"/>
<dbReference type="Gene3D" id="2.120.10.30">
    <property type="entry name" value="TolB, C-terminal domain"/>
    <property type="match status" value="1"/>
</dbReference>
<feature type="signal peptide" evidence="1">
    <location>
        <begin position="1"/>
        <end position="19"/>
    </location>
</feature>
<feature type="chain" id="PRO_5011470981" description="ATP-binding protein" evidence="1">
    <location>
        <begin position="20"/>
        <end position="295"/>
    </location>
</feature>
<keyword evidence="1" id="KW-0732">Signal</keyword>
<dbReference type="RefSeq" id="WP_091695997.1">
    <property type="nucleotide sequence ID" value="NZ_FPBF01000005.1"/>
</dbReference>
<protein>
    <recommendedName>
        <fullName evidence="4">ATP-binding protein</fullName>
    </recommendedName>
</protein>
<reference evidence="3" key="1">
    <citation type="submission" date="2016-10" db="EMBL/GenBank/DDBJ databases">
        <authorList>
            <person name="Varghese N."/>
            <person name="Submissions S."/>
        </authorList>
    </citation>
    <scope>NUCLEOTIDE SEQUENCE [LARGE SCALE GENOMIC DNA]</scope>
    <source>
        <strain evidence="3">DSM 23445</strain>
    </source>
</reference>
<dbReference type="SUPFAM" id="SSF63829">
    <property type="entry name" value="Calcium-dependent phosphotriesterase"/>
    <property type="match status" value="1"/>
</dbReference>
<dbReference type="Proteomes" id="UP000199673">
    <property type="component" value="Unassembled WGS sequence"/>
</dbReference>
<gene>
    <name evidence="2" type="ORF">SAMN04489724_3592</name>
</gene>
<evidence type="ECO:0008006" key="4">
    <source>
        <dbReference type="Google" id="ProtNLM"/>
    </source>
</evidence>